<dbReference type="SUPFAM" id="SSF48452">
    <property type="entry name" value="TPR-like"/>
    <property type="match status" value="2"/>
</dbReference>
<feature type="repeat" description="TPR" evidence="3">
    <location>
        <begin position="116"/>
        <end position="149"/>
    </location>
</feature>
<dbReference type="PANTHER" id="PTHR44858">
    <property type="entry name" value="TETRATRICOPEPTIDE REPEAT PROTEIN 6"/>
    <property type="match status" value="1"/>
</dbReference>
<reference evidence="4" key="1">
    <citation type="submission" date="2021-02" db="EMBL/GenBank/DDBJ databases">
        <authorList>
            <person name="Nowell W R."/>
        </authorList>
    </citation>
    <scope>NUCLEOTIDE SEQUENCE</scope>
</reference>
<gene>
    <name evidence="5" type="ORF">BJG266_LOCUS23610</name>
    <name evidence="4" type="ORF">QVE165_LOCUS17541</name>
</gene>
<sequence>MATVARIDSGLEYARNKLYGNAEKEFTSLITEDSTNADAFYYRGCVYIHLSEYEKAINDFNIAICLINLSPKHELSVLYKRGYAKIKANQFDSALDDYRHYLKQCESDTKLKNLMHKGLFQMGIIYAALNQYESAIEHFTKAIYSSTNTEEDKQKLYYLYRERAYACCANYTKAQEDLSIVLAQSKDPFIKGCAYNELGQHQDAFREFDSLTKPNENKSKLAQTFNDHILFRRGVSYGCLKKHEEALRDFQHALDNSAQSASNITDRILFRKGMSNMALDNSHQALIDFNQSTELKKNQSDVFYARSMLHYTLGRYDAAVYDQYKAMELERRSLPLASDHKTIYYPDKNGTTHKYYIYYKNRIHEAKDLLKNNKGKDTLKEADLHRLIAEYLQKQASYSNDSLSLHKSARGHIKTARTLSKESLMEDSVALFINSLCRAQRLDKKYSNGNMPVSIMEEYIKYQAEYIMGMSDLFDECVVKRNWSDIIKTLLDECHKSNIQQICRFDEIRIEYAQNQLKKAKMIQKAMNRFTDSPAQQEFYQFLVIRLCNLFDGVRIASTGIFSHSLEGTFTKVSWAFKLLGKLSQFAPVGSEYGKKLFGLCEIGFKKLDETRIENTLNHMGSLDIQTMFNETANKIAIELTTMYENQIKRFPTKSEEDTIAAADSNQQQQSCCTKCASCFKRCGHCLSRTKHRITNKAEQTIIQTVVEYGVSLFLICLTSLSADDIPNLTDIQNVFVNAVCRPSKMNVAHAVALVSKLKLKNDKDDKEDEYWNPYDFFRRPAICFKDETIRARNETDEEKFGCRKPTMEEETLLKTEPERLDKYGFKIIMNK</sequence>
<dbReference type="Gene3D" id="1.25.40.10">
    <property type="entry name" value="Tetratricopeptide repeat domain"/>
    <property type="match status" value="4"/>
</dbReference>
<comment type="caution">
    <text evidence="4">The sequence shown here is derived from an EMBL/GenBank/DDBJ whole genome shotgun (WGS) entry which is preliminary data.</text>
</comment>
<dbReference type="Proteomes" id="UP000663877">
    <property type="component" value="Unassembled WGS sequence"/>
</dbReference>
<dbReference type="OrthoDB" id="1914839at2759"/>
<dbReference type="InterPro" id="IPR019734">
    <property type="entry name" value="TPR_rpt"/>
</dbReference>
<keyword evidence="1" id="KW-0677">Repeat</keyword>
<evidence type="ECO:0000256" key="3">
    <source>
        <dbReference type="PROSITE-ProRule" id="PRU00339"/>
    </source>
</evidence>
<evidence type="ECO:0000256" key="2">
    <source>
        <dbReference type="ARBA" id="ARBA00022803"/>
    </source>
</evidence>
<dbReference type="Pfam" id="PF13181">
    <property type="entry name" value="TPR_8"/>
    <property type="match status" value="1"/>
</dbReference>
<dbReference type="EMBL" id="CAJNOM010000101">
    <property type="protein sequence ID" value="CAF1049625.1"/>
    <property type="molecule type" value="Genomic_DNA"/>
</dbReference>
<feature type="repeat" description="TPR" evidence="3">
    <location>
        <begin position="37"/>
        <end position="70"/>
    </location>
</feature>
<dbReference type="EMBL" id="CAJNOI010000159">
    <property type="protein sequence ID" value="CAF1142169.1"/>
    <property type="molecule type" value="Genomic_DNA"/>
</dbReference>
<dbReference type="PROSITE" id="PS00198">
    <property type="entry name" value="4FE4S_FER_1"/>
    <property type="match status" value="1"/>
</dbReference>
<dbReference type="InterPro" id="IPR050498">
    <property type="entry name" value="Ycf3"/>
</dbReference>
<dbReference type="SMART" id="SM00028">
    <property type="entry name" value="TPR"/>
    <property type="match status" value="6"/>
</dbReference>
<proteinExistence type="predicted"/>
<evidence type="ECO:0000313" key="4">
    <source>
        <dbReference type="EMBL" id="CAF1049625.1"/>
    </source>
</evidence>
<evidence type="ECO:0000256" key="1">
    <source>
        <dbReference type="ARBA" id="ARBA00022737"/>
    </source>
</evidence>
<protein>
    <recommendedName>
        <fullName evidence="7">Tetratricopeptide repeat protein</fullName>
    </recommendedName>
</protein>
<dbReference type="InterPro" id="IPR011990">
    <property type="entry name" value="TPR-like_helical_dom_sf"/>
</dbReference>
<dbReference type="PROSITE" id="PS50005">
    <property type="entry name" value="TPR"/>
    <property type="match status" value="2"/>
</dbReference>
<dbReference type="Proteomes" id="UP000663832">
    <property type="component" value="Unassembled WGS sequence"/>
</dbReference>
<accession>A0A814KHR7</accession>
<evidence type="ECO:0000313" key="6">
    <source>
        <dbReference type="Proteomes" id="UP000663832"/>
    </source>
</evidence>
<dbReference type="PANTHER" id="PTHR44858:SF1">
    <property type="entry name" value="UDP-N-ACETYLGLUCOSAMINE--PEPTIDE N-ACETYLGLUCOSAMINYLTRANSFERASE SPINDLY-RELATED"/>
    <property type="match status" value="1"/>
</dbReference>
<evidence type="ECO:0000313" key="5">
    <source>
        <dbReference type="EMBL" id="CAF1142169.1"/>
    </source>
</evidence>
<keyword evidence="6" id="KW-1185">Reference proteome</keyword>
<dbReference type="AlphaFoldDB" id="A0A814KHR7"/>
<keyword evidence="2 3" id="KW-0802">TPR repeat</keyword>
<name>A0A814KHR7_9BILA</name>
<evidence type="ECO:0008006" key="7">
    <source>
        <dbReference type="Google" id="ProtNLM"/>
    </source>
</evidence>
<organism evidence="4 6">
    <name type="scientific">Adineta steineri</name>
    <dbReference type="NCBI Taxonomy" id="433720"/>
    <lineage>
        <taxon>Eukaryota</taxon>
        <taxon>Metazoa</taxon>
        <taxon>Spiralia</taxon>
        <taxon>Gnathifera</taxon>
        <taxon>Rotifera</taxon>
        <taxon>Eurotatoria</taxon>
        <taxon>Bdelloidea</taxon>
        <taxon>Adinetida</taxon>
        <taxon>Adinetidae</taxon>
        <taxon>Adineta</taxon>
    </lineage>
</organism>
<dbReference type="InterPro" id="IPR017900">
    <property type="entry name" value="4Fe4S_Fe_S_CS"/>
</dbReference>